<feature type="domain" description="Spore germination GerAC-like C-terminal" evidence="8">
    <location>
        <begin position="228"/>
        <end position="392"/>
    </location>
</feature>
<accession>A0A0T6BWD7</accession>
<dbReference type="Proteomes" id="UP000036168">
    <property type="component" value="Unassembled WGS sequence"/>
</dbReference>
<dbReference type="RefSeq" id="WP_048355410.1">
    <property type="nucleotide sequence ID" value="NZ_CP023481.1"/>
</dbReference>
<keyword evidence="5" id="KW-0472">Membrane</keyword>
<dbReference type="Proteomes" id="UP001341297">
    <property type="component" value="Unassembled WGS sequence"/>
</dbReference>
<evidence type="ECO:0000259" key="9">
    <source>
        <dbReference type="Pfam" id="PF25198"/>
    </source>
</evidence>
<feature type="domain" description="Spore germination protein N-terminal" evidence="9">
    <location>
        <begin position="22"/>
        <end position="200"/>
    </location>
</feature>
<dbReference type="PROSITE" id="PS51257">
    <property type="entry name" value="PROKAR_LIPOPROTEIN"/>
    <property type="match status" value="1"/>
</dbReference>
<protein>
    <submittedName>
        <fullName evidence="11">Ger(X)C family spore germination protein</fullName>
    </submittedName>
    <submittedName>
        <fullName evidence="10">Spore gernimation protein KC</fullName>
    </submittedName>
</protein>
<name>A0A0T6BWD7_9BACI</name>
<dbReference type="InterPro" id="IPR057336">
    <property type="entry name" value="GerAC_N"/>
</dbReference>
<dbReference type="STRING" id="1664069.BGLY_0468"/>
<evidence type="ECO:0000313" key="13">
    <source>
        <dbReference type="Proteomes" id="UP001341297"/>
    </source>
</evidence>
<gene>
    <name evidence="10" type="ORF">AB447_201415</name>
    <name evidence="11" type="ORF">P8828_05535</name>
</gene>
<dbReference type="PANTHER" id="PTHR35789">
    <property type="entry name" value="SPORE GERMINATION PROTEIN B3"/>
    <property type="match status" value="1"/>
</dbReference>
<evidence type="ECO:0000256" key="3">
    <source>
        <dbReference type="ARBA" id="ARBA00022544"/>
    </source>
</evidence>
<evidence type="ECO:0000259" key="8">
    <source>
        <dbReference type="Pfam" id="PF05504"/>
    </source>
</evidence>
<dbReference type="GO" id="GO:0016020">
    <property type="term" value="C:membrane"/>
    <property type="evidence" value="ECO:0007669"/>
    <property type="project" value="UniProtKB-SubCell"/>
</dbReference>
<evidence type="ECO:0000256" key="6">
    <source>
        <dbReference type="ARBA" id="ARBA00023139"/>
    </source>
</evidence>
<evidence type="ECO:0000313" key="12">
    <source>
        <dbReference type="Proteomes" id="UP000036168"/>
    </source>
</evidence>
<keyword evidence="4" id="KW-0732">Signal</keyword>
<dbReference type="Pfam" id="PF25198">
    <property type="entry name" value="Spore_GerAC_N"/>
    <property type="match status" value="1"/>
</dbReference>
<reference evidence="11 13" key="3">
    <citation type="submission" date="2023-03" db="EMBL/GenBank/DDBJ databases">
        <title>Agriculturally important microbes genome sequencing.</title>
        <authorList>
            <person name="Dunlap C."/>
        </authorList>
    </citation>
    <scope>NUCLEOTIDE SEQUENCE [LARGE SCALE GENOMIC DNA]</scope>
    <source>
        <strain evidence="11 13">CBP-3203</strain>
    </source>
</reference>
<dbReference type="EMBL" id="JARRTL010000007">
    <property type="protein sequence ID" value="MEC0484310.1"/>
    <property type="molecule type" value="Genomic_DNA"/>
</dbReference>
<comment type="caution">
    <text evidence="10">The sequence shown here is derived from an EMBL/GenBank/DDBJ whole genome shotgun (WGS) entry which is preliminary data.</text>
</comment>
<evidence type="ECO:0000256" key="5">
    <source>
        <dbReference type="ARBA" id="ARBA00023136"/>
    </source>
</evidence>
<dbReference type="EMBL" id="LECW02000001">
    <property type="protein sequence ID" value="KRT95786.1"/>
    <property type="molecule type" value="Genomic_DNA"/>
</dbReference>
<dbReference type="OrthoDB" id="9816067at2"/>
<evidence type="ECO:0000256" key="2">
    <source>
        <dbReference type="ARBA" id="ARBA00007886"/>
    </source>
</evidence>
<comment type="subcellular location">
    <subcellularLocation>
        <location evidence="1">Membrane</location>
        <topology evidence="1">Lipid-anchor</topology>
    </subcellularLocation>
</comment>
<keyword evidence="6" id="KW-0564">Palmitate</keyword>
<keyword evidence="7" id="KW-0449">Lipoprotein</keyword>
<comment type="similarity">
    <text evidence="2">Belongs to the GerABKC lipoprotein family.</text>
</comment>
<dbReference type="NCBIfam" id="TIGR02887">
    <property type="entry name" value="spore_ger_x_C"/>
    <property type="match status" value="1"/>
</dbReference>
<dbReference type="PANTHER" id="PTHR35789:SF1">
    <property type="entry name" value="SPORE GERMINATION PROTEIN B3"/>
    <property type="match status" value="1"/>
</dbReference>
<dbReference type="Pfam" id="PF05504">
    <property type="entry name" value="Spore_GerAC"/>
    <property type="match status" value="1"/>
</dbReference>
<dbReference type="GO" id="GO:0009847">
    <property type="term" value="P:spore germination"/>
    <property type="evidence" value="ECO:0007669"/>
    <property type="project" value="InterPro"/>
</dbReference>
<dbReference type="AlphaFoldDB" id="A0A0T6BWD7"/>
<dbReference type="InterPro" id="IPR046953">
    <property type="entry name" value="Spore_GerAC-like_C"/>
</dbReference>
<sequence length="403" mass="45163">MKRSIKMLLILAAVFLLQGCWDKRELTDLALISALGVDKGENTKYEATFQVVNPISVTGGLQGGQGGDRPPITTITVPGNNLTEISRHASTSISRELYYSHTNLVVVDEDLAKDEGLVKILDILDRDTNFRTTSTIVIAHGAKAKDLIKALTPVDKIPANKINKTLQFTEQQLGEHFKTSIQDVLKCITSQSRYPVISSFKLTGIKKKAPKMESIQSTDPAAQIEANDLAVFKEGKLADWLEGQNARSVLWLRNKVRQSYLTIDLMNKKDSLTFDVIRQNTKVKAKLKNNQPAISVYVNMEGDVGETTVPVLLDDPKVLNEIEKKASDKLKKELQDAVKLVQQRKTDVLQFGDVVYRRYPEVWKKIEHQWADKYFPDLDVEITVNAYVRRTGLRSNPGNLKGS</sequence>
<organism evidence="10 12">
    <name type="scientific">Bacillus glycinifermentans</name>
    <dbReference type="NCBI Taxonomy" id="1664069"/>
    <lineage>
        <taxon>Bacteria</taxon>
        <taxon>Bacillati</taxon>
        <taxon>Bacillota</taxon>
        <taxon>Bacilli</taxon>
        <taxon>Bacillales</taxon>
        <taxon>Bacillaceae</taxon>
        <taxon>Bacillus</taxon>
    </lineage>
</organism>
<keyword evidence="3" id="KW-0309">Germination</keyword>
<dbReference type="Gene3D" id="3.30.300.210">
    <property type="entry name" value="Nutrient germinant receptor protein C, domain 3"/>
    <property type="match status" value="1"/>
</dbReference>
<proteinExistence type="inferred from homology"/>
<reference evidence="10 12" key="1">
    <citation type="journal article" date="2015" name="Int. J. Syst. Evol. Microbiol.">
        <title>Bacillus glycinifermentans sp. nov., isolated from fermented soybean paste.</title>
        <authorList>
            <person name="Kim S.J."/>
            <person name="Dunlap C.A."/>
            <person name="Kwon S.W."/>
            <person name="Rooney A.P."/>
        </authorList>
    </citation>
    <scope>NUCLEOTIDE SEQUENCE [LARGE SCALE GENOMIC DNA]</scope>
    <source>
        <strain evidence="10 12">GO-13</strain>
    </source>
</reference>
<keyword evidence="13" id="KW-1185">Reference proteome</keyword>
<reference evidence="10" key="2">
    <citation type="submission" date="2015-10" db="EMBL/GenBank/DDBJ databases">
        <authorList>
            <person name="Gilbert D.G."/>
        </authorList>
    </citation>
    <scope>NUCLEOTIDE SEQUENCE</scope>
    <source>
        <strain evidence="10">GO-13</strain>
    </source>
</reference>
<evidence type="ECO:0000256" key="7">
    <source>
        <dbReference type="ARBA" id="ARBA00023288"/>
    </source>
</evidence>
<evidence type="ECO:0000313" key="10">
    <source>
        <dbReference type="EMBL" id="KRT95786.1"/>
    </source>
</evidence>
<evidence type="ECO:0000256" key="4">
    <source>
        <dbReference type="ARBA" id="ARBA00022729"/>
    </source>
</evidence>
<dbReference type="Gene3D" id="6.20.190.10">
    <property type="entry name" value="Nutrient germinant receptor protein C, domain 1"/>
    <property type="match status" value="1"/>
</dbReference>
<evidence type="ECO:0000313" key="11">
    <source>
        <dbReference type="EMBL" id="MEC0484310.1"/>
    </source>
</evidence>
<dbReference type="InterPro" id="IPR038501">
    <property type="entry name" value="Spore_GerAC_C_sf"/>
</dbReference>
<dbReference type="InterPro" id="IPR008844">
    <property type="entry name" value="Spore_GerAC-like"/>
</dbReference>
<evidence type="ECO:0000256" key="1">
    <source>
        <dbReference type="ARBA" id="ARBA00004635"/>
    </source>
</evidence>